<gene>
    <name evidence="2" type="primary">M1</name>
    <name evidence="2" type="ORF">CM83_72492</name>
</gene>
<evidence type="ECO:0000256" key="1">
    <source>
        <dbReference type="SAM" id="MobiDB-lite"/>
    </source>
</evidence>
<evidence type="ECO:0000313" key="2">
    <source>
        <dbReference type="EMBL" id="JAG41094.1"/>
    </source>
</evidence>
<feature type="region of interest" description="Disordered" evidence="1">
    <location>
        <begin position="1"/>
        <end position="44"/>
    </location>
</feature>
<proteinExistence type="predicted"/>
<feature type="non-terminal residue" evidence="2">
    <location>
        <position position="1"/>
    </location>
</feature>
<organism evidence="2">
    <name type="scientific">Lygus hesperus</name>
    <name type="common">Western plant bug</name>
    <dbReference type="NCBI Taxonomy" id="30085"/>
    <lineage>
        <taxon>Eukaryota</taxon>
        <taxon>Metazoa</taxon>
        <taxon>Ecdysozoa</taxon>
        <taxon>Arthropoda</taxon>
        <taxon>Hexapoda</taxon>
        <taxon>Insecta</taxon>
        <taxon>Pterygota</taxon>
        <taxon>Neoptera</taxon>
        <taxon>Paraneoptera</taxon>
        <taxon>Hemiptera</taxon>
        <taxon>Heteroptera</taxon>
        <taxon>Panheteroptera</taxon>
        <taxon>Cimicomorpha</taxon>
        <taxon>Miridae</taxon>
        <taxon>Mirini</taxon>
        <taxon>Lygus</taxon>
    </lineage>
</organism>
<protein>
    <submittedName>
        <fullName evidence="2">Matrix protein 1</fullName>
    </submittedName>
</protein>
<sequence>TSSSSSSFDQHSDGDNGILGTDYRRHDHYDNKNNNRDAIEDQAVENESNATRVLSLLANTADEEHVVGLDEQTLSIFVTTDLFSSGDGGNFVGNSLQSL</sequence>
<reference evidence="2" key="2">
    <citation type="submission" date="2014-07" db="EMBL/GenBank/DDBJ databases">
        <authorList>
            <person name="Hull J."/>
        </authorList>
    </citation>
    <scope>NUCLEOTIDE SEQUENCE</scope>
</reference>
<feature type="compositionally biased region" description="Basic and acidic residues" evidence="1">
    <location>
        <begin position="22"/>
        <end position="39"/>
    </location>
</feature>
<dbReference type="AlphaFoldDB" id="A0A0A9Z9L7"/>
<accession>A0A0A9Z9L7</accession>
<dbReference type="EMBL" id="GBHO01002510">
    <property type="protein sequence ID" value="JAG41094.1"/>
    <property type="molecule type" value="Transcribed_RNA"/>
</dbReference>
<reference evidence="2" key="1">
    <citation type="journal article" date="2014" name="PLoS ONE">
        <title>Transcriptome-Based Identification of ABC Transporters in the Western Tarnished Plant Bug Lygus hesperus.</title>
        <authorList>
            <person name="Hull J.J."/>
            <person name="Chaney K."/>
            <person name="Geib S.M."/>
            <person name="Fabrick J.A."/>
            <person name="Brent C.S."/>
            <person name="Walsh D."/>
            <person name="Lavine L.C."/>
        </authorList>
    </citation>
    <scope>NUCLEOTIDE SEQUENCE</scope>
</reference>
<name>A0A0A9Z9L7_LYGHE</name>